<evidence type="ECO:0000313" key="2">
    <source>
        <dbReference type="Proteomes" id="UP000054630"/>
    </source>
</evidence>
<comment type="caution">
    <text evidence="1">The sequence shown here is derived from an EMBL/GenBank/DDBJ whole genome shotgun (WGS) entry which is preliminary data.</text>
</comment>
<organism evidence="1 2">
    <name type="scientific">Trichinella nelsoni</name>
    <dbReference type="NCBI Taxonomy" id="6336"/>
    <lineage>
        <taxon>Eukaryota</taxon>
        <taxon>Metazoa</taxon>
        <taxon>Ecdysozoa</taxon>
        <taxon>Nematoda</taxon>
        <taxon>Enoplea</taxon>
        <taxon>Dorylaimia</taxon>
        <taxon>Trichinellida</taxon>
        <taxon>Trichinellidae</taxon>
        <taxon>Trichinella</taxon>
    </lineage>
</organism>
<protein>
    <submittedName>
        <fullName evidence="1">Uncharacterized protein</fullName>
    </submittedName>
</protein>
<reference evidence="1 2" key="1">
    <citation type="submission" date="2015-01" db="EMBL/GenBank/DDBJ databases">
        <title>Evolution of Trichinella species and genotypes.</title>
        <authorList>
            <person name="Korhonen P.K."/>
            <person name="Edoardo P."/>
            <person name="Giuseppe L.R."/>
            <person name="Gasser R.B."/>
        </authorList>
    </citation>
    <scope>NUCLEOTIDE SEQUENCE [LARGE SCALE GENOMIC DNA]</scope>
    <source>
        <strain evidence="1">ISS37</strain>
    </source>
</reference>
<name>A0A0V0RB01_9BILA</name>
<dbReference type="EMBL" id="JYDL01001626">
    <property type="protein sequence ID" value="KRX11689.1"/>
    <property type="molecule type" value="Genomic_DNA"/>
</dbReference>
<sequence length="57" mass="6618">MENSRQERSELFLTVSQMPIILCKTILKALLKLFQINSNLFFPGTAALKVRLQQEEH</sequence>
<gene>
    <name evidence="1" type="ORF">T07_2608</name>
</gene>
<dbReference type="Proteomes" id="UP000054630">
    <property type="component" value="Unassembled WGS sequence"/>
</dbReference>
<dbReference type="AlphaFoldDB" id="A0A0V0RB01"/>
<accession>A0A0V0RB01</accession>
<evidence type="ECO:0000313" key="1">
    <source>
        <dbReference type="EMBL" id="KRX11689.1"/>
    </source>
</evidence>
<keyword evidence="2" id="KW-1185">Reference proteome</keyword>
<proteinExistence type="predicted"/>